<gene>
    <name evidence="2" type="ORF">NR989_08595</name>
</gene>
<dbReference type="PANTHER" id="PTHR30399">
    <property type="entry name" value="UNCHARACTERIZED PROTEIN YGJP"/>
    <property type="match status" value="1"/>
</dbReference>
<evidence type="ECO:0000259" key="1">
    <source>
        <dbReference type="Pfam" id="PF01863"/>
    </source>
</evidence>
<evidence type="ECO:0000313" key="3">
    <source>
        <dbReference type="Proteomes" id="UP001222275"/>
    </source>
</evidence>
<protein>
    <submittedName>
        <fullName evidence="2">M48 family metallopeptidase</fullName>
    </submittedName>
</protein>
<keyword evidence="3" id="KW-1185">Reference proteome</keyword>
<dbReference type="InterPro" id="IPR002725">
    <property type="entry name" value="YgjP-like_metallopeptidase"/>
</dbReference>
<dbReference type="RefSeq" id="WP_275594327.1">
    <property type="nucleotide sequence ID" value="NZ_CP102381.1"/>
</dbReference>
<dbReference type="Gene3D" id="3.30.2010.10">
    <property type="entry name" value="Metalloproteases ('zincins'), catalytic domain"/>
    <property type="match status" value="1"/>
</dbReference>
<dbReference type="CDD" id="cd07344">
    <property type="entry name" value="M48_yhfN_like"/>
    <property type="match status" value="1"/>
</dbReference>
<name>A0ABY8CBL3_9GAMM</name>
<organism evidence="2 3">
    <name type="scientific">Thiomicrorhabdus lithotrophica</name>
    <dbReference type="NCBI Taxonomy" id="2949997"/>
    <lineage>
        <taxon>Bacteria</taxon>
        <taxon>Pseudomonadati</taxon>
        <taxon>Pseudomonadota</taxon>
        <taxon>Gammaproteobacteria</taxon>
        <taxon>Thiotrichales</taxon>
        <taxon>Piscirickettsiaceae</taxon>
        <taxon>Thiomicrorhabdus</taxon>
    </lineage>
</organism>
<sequence>MFNMRLPSFTATEDFPKSYQVGEHTLPLVLSARRKSIAIKQRKGGFVLEVPHKISAKQLQSVLMQNHNWLLKRVAQLVENALPKFNGVEGETFEFLGEQKTLSWQFSEGVEQNGFHIDAGLNRIVFHFPIHQKELECRHYCCQSLEQFFKQTAQDYLKPKLDFYAEQMGVSYRSLTVKGYKSRWGSCYSDGRIQFNWRLMQAPKWVIDYVVVHELAHLVHANHSKDFWELVELHYPKTKQAKQVIRQHGRNWIDFLQF</sequence>
<dbReference type="EMBL" id="CP102381">
    <property type="protein sequence ID" value="WEJ62070.1"/>
    <property type="molecule type" value="Genomic_DNA"/>
</dbReference>
<evidence type="ECO:0000313" key="2">
    <source>
        <dbReference type="EMBL" id="WEJ62070.1"/>
    </source>
</evidence>
<dbReference type="Pfam" id="PF01863">
    <property type="entry name" value="YgjP-like"/>
    <property type="match status" value="1"/>
</dbReference>
<accession>A0ABY8CBL3</accession>
<proteinExistence type="predicted"/>
<dbReference type="InterPro" id="IPR053136">
    <property type="entry name" value="UTP_pyrophosphatase-like"/>
</dbReference>
<dbReference type="PANTHER" id="PTHR30399:SF1">
    <property type="entry name" value="UTP PYROPHOSPHATASE"/>
    <property type="match status" value="1"/>
</dbReference>
<dbReference type="Proteomes" id="UP001222275">
    <property type="component" value="Chromosome"/>
</dbReference>
<feature type="domain" description="YgjP-like metallopeptidase" evidence="1">
    <location>
        <begin position="36"/>
        <end position="248"/>
    </location>
</feature>
<reference evidence="2 3" key="1">
    <citation type="submission" date="2022-06" db="EMBL/GenBank/DDBJ databases">
        <title>Thiomicrohabdus sp. nov, an obligately chemolithoautotrophic, sulfur-oxidizing bacterium isolated from beach of Guanyin Mountain. Amoy.</title>
        <authorList>
            <person name="Zhu H."/>
        </authorList>
    </citation>
    <scope>NUCLEOTIDE SEQUENCE [LARGE SCALE GENOMIC DNA]</scope>
    <source>
        <strain evidence="2 3">XGS-01</strain>
    </source>
</reference>